<dbReference type="GO" id="GO:0008911">
    <property type="term" value="F:lactaldehyde dehydrogenase (NAD+) activity"/>
    <property type="evidence" value="ECO:0007669"/>
    <property type="project" value="TreeGrafter"/>
</dbReference>
<accession>A0A1F7RWV5</accession>
<evidence type="ECO:0000256" key="2">
    <source>
        <dbReference type="ARBA" id="ARBA00023002"/>
    </source>
</evidence>
<feature type="domain" description="Aldehyde dehydrogenase" evidence="5">
    <location>
        <begin position="2"/>
        <end position="383"/>
    </location>
</feature>
<dbReference type="PANTHER" id="PTHR42991">
    <property type="entry name" value="ALDEHYDE DEHYDROGENASE"/>
    <property type="match status" value="1"/>
</dbReference>
<evidence type="ECO:0000256" key="3">
    <source>
        <dbReference type="PROSITE-ProRule" id="PRU10007"/>
    </source>
</evidence>
<protein>
    <submittedName>
        <fullName evidence="6">Aldehyde dehydrogenase</fullName>
    </submittedName>
</protein>
<evidence type="ECO:0000256" key="4">
    <source>
        <dbReference type="RuleBase" id="RU003345"/>
    </source>
</evidence>
<gene>
    <name evidence="6" type="ORF">A2161_11505</name>
</gene>
<dbReference type="AlphaFoldDB" id="A0A1F7RWV5"/>
<comment type="caution">
    <text evidence="6">The sequence shown here is derived from an EMBL/GenBank/DDBJ whole genome shotgun (WGS) entry which is preliminary data.</text>
</comment>
<name>A0A1F7RWV5_9BACT</name>
<dbReference type="InterPro" id="IPR051020">
    <property type="entry name" value="ALDH-related_metabolic_enz"/>
</dbReference>
<dbReference type="Gene3D" id="3.40.309.10">
    <property type="entry name" value="Aldehyde Dehydrogenase, Chain A, domain 2"/>
    <property type="match status" value="1"/>
</dbReference>
<evidence type="ECO:0000256" key="1">
    <source>
        <dbReference type="ARBA" id="ARBA00009986"/>
    </source>
</evidence>
<evidence type="ECO:0000259" key="5">
    <source>
        <dbReference type="Pfam" id="PF00171"/>
    </source>
</evidence>
<dbReference type="InterPro" id="IPR016163">
    <property type="entry name" value="Ald_DH_C"/>
</dbReference>
<sequence>MSLEAGKPIKIARAEISRSVQIFLLAAEESKRMYGEVIPIDLLPANKGRWVITRRFPVGPIAGITPFNFPMNLVSHKVAPAIAAGNTITVKPASQTPLSALKLAQIIHEAGGIPGTYNAIPCSAKVAEKLVHDDRIRMVTFTGSPEIGWNIKSKAGNKKVTLELGGNAAVIVHDDSDIAYAVDRITTGAFAYSGQICISIQRIILKDNIADDFMDAFIKKTEALKTGNPLDENTDIGPLIAESEADRMEKWIQEAVDKGAKIISGGGRDGNIVQPTILENVPKDAKIYCLEAFGPVVTIERYNDFTTALEIVNDSIYGLQAGVFCKDIDKIWKAFEELEVGGVIINDIPTFRADEMPYGGIKNSGFGREGLRFAIEEMTEIKALALNFTG</sequence>
<dbReference type="EMBL" id="MGDD01000155">
    <property type="protein sequence ID" value="OGL45941.1"/>
    <property type="molecule type" value="Genomic_DNA"/>
</dbReference>
<reference evidence="6 7" key="1">
    <citation type="journal article" date="2016" name="Nat. Commun.">
        <title>Thousands of microbial genomes shed light on interconnected biogeochemical processes in an aquifer system.</title>
        <authorList>
            <person name="Anantharaman K."/>
            <person name="Brown C.T."/>
            <person name="Hug L.A."/>
            <person name="Sharon I."/>
            <person name="Castelle C.J."/>
            <person name="Probst A.J."/>
            <person name="Thomas B.C."/>
            <person name="Singh A."/>
            <person name="Wilkins M.J."/>
            <person name="Karaoz U."/>
            <person name="Brodie E.L."/>
            <person name="Williams K.H."/>
            <person name="Hubbard S.S."/>
            <person name="Banfield J.F."/>
        </authorList>
    </citation>
    <scope>NUCLEOTIDE SEQUENCE [LARGE SCALE GENOMIC DNA]</scope>
</reference>
<dbReference type="InterPro" id="IPR015590">
    <property type="entry name" value="Aldehyde_DH_dom"/>
</dbReference>
<keyword evidence="2 4" id="KW-0560">Oxidoreductase</keyword>
<dbReference type="PROSITE" id="PS00687">
    <property type="entry name" value="ALDEHYDE_DEHYDR_GLU"/>
    <property type="match status" value="1"/>
</dbReference>
<dbReference type="InterPro" id="IPR016161">
    <property type="entry name" value="Ald_DH/histidinol_DH"/>
</dbReference>
<dbReference type="Proteomes" id="UP000179266">
    <property type="component" value="Unassembled WGS sequence"/>
</dbReference>
<organism evidence="6 7">
    <name type="scientific">Candidatus Schekmanbacteria bacterium RBG_13_48_7</name>
    <dbReference type="NCBI Taxonomy" id="1817878"/>
    <lineage>
        <taxon>Bacteria</taxon>
        <taxon>Candidatus Schekmaniibacteriota</taxon>
    </lineage>
</organism>
<evidence type="ECO:0000313" key="7">
    <source>
        <dbReference type="Proteomes" id="UP000179266"/>
    </source>
</evidence>
<dbReference type="InterPro" id="IPR029510">
    <property type="entry name" value="Ald_DH_CS_GLU"/>
</dbReference>
<evidence type="ECO:0000313" key="6">
    <source>
        <dbReference type="EMBL" id="OGL45941.1"/>
    </source>
</evidence>
<dbReference type="SUPFAM" id="SSF53720">
    <property type="entry name" value="ALDH-like"/>
    <property type="match status" value="1"/>
</dbReference>
<dbReference type="Pfam" id="PF00171">
    <property type="entry name" value="Aldedh"/>
    <property type="match status" value="1"/>
</dbReference>
<comment type="similarity">
    <text evidence="1 4">Belongs to the aldehyde dehydrogenase family.</text>
</comment>
<dbReference type="PANTHER" id="PTHR42991:SF1">
    <property type="entry name" value="ALDEHYDE DEHYDROGENASE"/>
    <property type="match status" value="1"/>
</dbReference>
<dbReference type="Gene3D" id="3.40.605.10">
    <property type="entry name" value="Aldehyde Dehydrogenase, Chain A, domain 1"/>
    <property type="match status" value="1"/>
</dbReference>
<proteinExistence type="inferred from homology"/>
<dbReference type="InterPro" id="IPR016162">
    <property type="entry name" value="Ald_DH_N"/>
</dbReference>
<feature type="active site" evidence="3">
    <location>
        <position position="163"/>
    </location>
</feature>